<name>A0A1V6CBF6_UNCT6</name>
<dbReference type="CDD" id="cd06262">
    <property type="entry name" value="metallo-hydrolase-like_MBL-fold"/>
    <property type="match status" value="1"/>
</dbReference>
<proteinExistence type="predicted"/>
<accession>A0A1V6CBF6</accession>
<dbReference type="AlphaFoldDB" id="A0A1V6CBF6"/>
<protein>
    <submittedName>
        <fullName evidence="1">Neutral ceramidase</fullName>
        <ecNumber evidence="1">3.5.1.23</ecNumber>
    </submittedName>
</protein>
<dbReference type="EC" id="3.5.1.23" evidence="1"/>
<dbReference type="GO" id="GO:0017040">
    <property type="term" value="F:N-acylsphingosine amidohydrolase activity"/>
    <property type="evidence" value="ECO:0007669"/>
    <property type="project" value="UniProtKB-EC"/>
</dbReference>
<organism evidence="1">
    <name type="scientific">candidate division TA06 bacterium ADurb.Bin131</name>
    <dbReference type="NCBI Taxonomy" id="1852827"/>
    <lineage>
        <taxon>Bacteria</taxon>
        <taxon>Bacteria division TA06</taxon>
    </lineage>
</organism>
<sequence>MPIFASAGTKKINCRIGDSIMGQLYIRKCKYIMDDLEANCVFLSDGDNKIIIIGCDLATLLPAFAEKVRKHIEKSTGVPSENIYIFCTHTHTGPNTAGLLPDDPINKEYLEELEMHLADLAGKTVSSAREAKIAYGKGKALIGYNRRVCWMDGSHTMYGNTKRPDFAGIEGSEDPTHCVISIVDKDNKYIAIIHNNACHSTCVESENLASADYPGEARRIIRHILDIENLPVVYIQGASGDLSPWDLMNPDKRVPGVQRMREIGATLASETMNIIAKSDYISDTIIKTATETISMKVRIPDEKEIENARKIFEDGEQKSGRGNYVLQWSILELYNDYKDNPFEEVSVNAIRIGDCCIATNPYEYYCQFGIDIRRRSPSKITMIGQLANGWYGYCPTIYGVMGGGYSGMTIYWTRHEPLAGYKVADASARLLHKLWH</sequence>
<dbReference type="EMBL" id="MWDQ01000047">
    <property type="protein sequence ID" value="OQB74228.1"/>
    <property type="molecule type" value="Genomic_DNA"/>
</dbReference>
<keyword evidence="1" id="KW-0378">Hydrolase</keyword>
<gene>
    <name evidence="1" type="ORF">BWX89_00604</name>
</gene>
<comment type="caution">
    <text evidence="1">The sequence shown here is derived from an EMBL/GenBank/DDBJ whole genome shotgun (WGS) entry which is preliminary data.</text>
</comment>
<dbReference type="Proteomes" id="UP000485562">
    <property type="component" value="Unassembled WGS sequence"/>
</dbReference>
<reference evidence="1" key="1">
    <citation type="submission" date="2017-02" db="EMBL/GenBank/DDBJ databases">
        <title>Delving into the versatile metabolic prowess of the omnipresent phylum Bacteroidetes.</title>
        <authorList>
            <person name="Nobu M.K."/>
            <person name="Mei R."/>
            <person name="Narihiro T."/>
            <person name="Kuroda K."/>
            <person name="Liu W.-T."/>
        </authorList>
    </citation>
    <scope>NUCLEOTIDE SEQUENCE</scope>
    <source>
        <strain evidence="1">ADurb.Bin131</strain>
    </source>
</reference>
<evidence type="ECO:0000313" key="1">
    <source>
        <dbReference type="EMBL" id="OQB74228.1"/>
    </source>
</evidence>